<feature type="compositionally biased region" description="Basic residues" evidence="4">
    <location>
        <begin position="232"/>
        <end position="241"/>
    </location>
</feature>
<evidence type="ECO:0000256" key="4">
    <source>
        <dbReference type="SAM" id="MobiDB-lite"/>
    </source>
</evidence>
<feature type="region of interest" description="Disordered" evidence="4">
    <location>
        <begin position="221"/>
        <end position="241"/>
    </location>
</feature>
<dbReference type="SUPFAM" id="SSF51735">
    <property type="entry name" value="NAD(P)-binding Rossmann-fold domains"/>
    <property type="match status" value="1"/>
</dbReference>
<dbReference type="InterPro" id="IPR029036">
    <property type="entry name" value="P5CR_dimer"/>
</dbReference>
<dbReference type="EMBL" id="JAWDIP010000003">
    <property type="protein sequence ID" value="MDY0394735.1"/>
    <property type="molecule type" value="Genomic_DNA"/>
</dbReference>
<dbReference type="EC" id="1.5.1.2" evidence="2 3"/>
<dbReference type="Pfam" id="PF03807">
    <property type="entry name" value="F420_oxidored"/>
    <property type="match status" value="1"/>
</dbReference>
<comment type="caution">
    <text evidence="7">The sequence shown here is derived from an EMBL/GenBank/DDBJ whole genome shotgun (WGS) entry which is preliminary data.</text>
</comment>
<evidence type="ECO:0000313" key="7">
    <source>
        <dbReference type="EMBL" id="MDY0394735.1"/>
    </source>
</evidence>
<dbReference type="PIRSF" id="PIRSF000193">
    <property type="entry name" value="Pyrrol-5-carb_rd"/>
    <property type="match status" value="1"/>
</dbReference>
<evidence type="ECO:0000256" key="3">
    <source>
        <dbReference type="NCBIfam" id="TIGR00112"/>
    </source>
</evidence>
<dbReference type="HAMAP" id="MF_01925">
    <property type="entry name" value="P5C_reductase"/>
    <property type="match status" value="1"/>
</dbReference>
<dbReference type="PANTHER" id="PTHR11645:SF49">
    <property type="entry name" value="PYRROLINE-5-CARBOXYLATE REDUCTASE 1"/>
    <property type="match status" value="1"/>
</dbReference>
<dbReference type="Pfam" id="PF14748">
    <property type="entry name" value="P5CR_dimer"/>
    <property type="match status" value="1"/>
</dbReference>
<comment type="catalytic activity">
    <reaction evidence="2">
        <text>L-proline + NAD(+) = (S)-1-pyrroline-5-carboxylate + NADH + 2 H(+)</text>
        <dbReference type="Rhea" id="RHEA:14105"/>
        <dbReference type="ChEBI" id="CHEBI:15378"/>
        <dbReference type="ChEBI" id="CHEBI:17388"/>
        <dbReference type="ChEBI" id="CHEBI:57540"/>
        <dbReference type="ChEBI" id="CHEBI:57945"/>
        <dbReference type="ChEBI" id="CHEBI:60039"/>
        <dbReference type="EC" id="1.5.1.2"/>
    </reaction>
</comment>
<dbReference type="InterPro" id="IPR036291">
    <property type="entry name" value="NAD(P)-bd_dom_sf"/>
</dbReference>
<evidence type="ECO:0000313" key="8">
    <source>
        <dbReference type="Proteomes" id="UP001281447"/>
    </source>
</evidence>
<proteinExistence type="inferred from homology"/>
<comment type="function">
    <text evidence="2">Catalyzes the reduction of 1-pyrroline-5-carboxylate (PCA) to L-proline.</text>
</comment>
<dbReference type="NCBIfam" id="TIGR00112">
    <property type="entry name" value="proC"/>
    <property type="match status" value="1"/>
</dbReference>
<keyword evidence="2 7" id="KW-0560">Oxidoreductase</keyword>
<evidence type="ECO:0000259" key="6">
    <source>
        <dbReference type="Pfam" id="PF14748"/>
    </source>
</evidence>
<comment type="subcellular location">
    <subcellularLocation>
        <location evidence="2">Cytoplasm</location>
    </subcellularLocation>
</comment>
<feature type="domain" description="Pyrroline-5-carboxylate reductase catalytic N-terminal" evidence="5">
    <location>
        <begin position="4"/>
        <end position="100"/>
    </location>
</feature>
<evidence type="ECO:0000256" key="2">
    <source>
        <dbReference type="HAMAP-Rule" id="MF_01925"/>
    </source>
</evidence>
<gene>
    <name evidence="2 7" type="primary">proC</name>
    <name evidence="7" type="ORF">RWE15_10095</name>
</gene>
<dbReference type="InterPro" id="IPR008927">
    <property type="entry name" value="6-PGluconate_DH-like_C_sf"/>
</dbReference>
<keyword evidence="2" id="KW-0028">Amino-acid biosynthesis</keyword>
<comment type="catalytic activity">
    <reaction evidence="2">
        <text>L-proline + NADP(+) = (S)-1-pyrroline-5-carboxylate + NADPH + 2 H(+)</text>
        <dbReference type="Rhea" id="RHEA:14109"/>
        <dbReference type="ChEBI" id="CHEBI:15378"/>
        <dbReference type="ChEBI" id="CHEBI:17388"/>
        <dbReference type="ChEBI" id="CHEBI:57783"/>
        <dbReference type="ChEBI" id="CHEBI:58349"/>
        <dbReference type="ChEBI" id="CHEBI:60039"/>
        <dbReference type="EC" id="1.5.1.2"/>
    </reaction>
</comment>
<keyword evidence="8" id="KW-1185">Reference proteome</keyword>
<dbReference type="Proteomes" id="UP001281447">
    <property type="component" value="Unassembled WGS sequence"/>
</dbReference>
<dbReference type="PANTHER" id="PTHR11645">
    <property type="entry name" value="PYRROLINE-5-CARBOXYLATE REDUCTASE"/>
    <property type="match status" value="1"/>
</dbReference>
<keyword evidence="2" id="KW-0521">NADP</keyword>
<keyword evidence="2" id="KW-0963">Cytoplasm</keyword>
<dbReference type="Gene3D" id="1.10.3730.10">
    <property type="entry name" value="ProC C-terminal domain-like"/>
    <property type="match status" value="1"/>
</dbReference>
<feature type="domain" description="Pyrroline-5-carboxylate reductase dimerisation" evidence="6">
    <location>
        <begin position="163"/>
        <end position="233"/>
    </location>
</feature>
<evidence type="ECO:0000256" key="1">
    <source>
        <dbReference type="ARBA" id="ARBA00005525"/>
    </source>
</evidence>
<name>A0ABU5C6P2_9BACI</name>
<keyword evidence="2" id="KW-0641">Proline biosynthesis</keyword>
<sequence>MADKIAFIGAGSMAEAIISGILEMGVCSNEQILVTNKENEDRLAYLKGTYHVQTGQSKDNIMQDAAIVVLATKPYDIKQAIMGIKPFVKPNQLIISVVAGISTDFISTLLDKKVAVVRAMPNTSASIGMSATALAAGEFALTADMQRAKKLFETIGTAEIVAEADMHAVTAVSGSGPAYIYYLVEAMEKAAVRAGLPEKVAKQLIVQTVLGAGEMLQKTGESADMLREKITSKKRNDRSRH</sequence>
<accession>A0ABU5C6P2</accession>
<protein>
    <recommendedName>
        <fullName evidence="2 3">Pyrroline-5-carboxylate reductase</fullName>
        <shortName evidence="2">P5C reductase</shortName>
        <shortName evidence="2">P5CR</shortName>
        <ecNumber evidence="2 3">1.5.1.2</ecNumber>
    </recommendedName>
    <alternativeName>
        <fullName evidence="2">PCA reductase</fullName>
    </alternativeName>
</protein>
<comment type="similarity">
    <text evidence="1 2">Belongs to the pyrroline-5-carboxylate reductase family.</text>
</comment>
<dbReference type="Gene3D" id="3.40.50.720">
    <property type="entry name" value="NAD(P)-binding Rossmann-like Domain"/>
    <property type="match status" value="1"/>
</dbReference>
<dbReference type="InterPro" id="IPR028939">
    <property type="entry name" value="P5C_Rdtase_cat_N"/>
</dbReference>
<dbReference type="SUPFAM" id="SSF48179">
    <property type="entry name" value="6-phosphogluconate dehydrogenase C-terminal domain-like"/>
    <property type="match status" value="1"/>
</dbReference>
<dbReference type="InterPro" id="IPR000304">
    <property type="entry name" value="Pyrroline-COOH_reductase"/>
</dbReference>
<reference evidence="7 8" key="1">
    <citation type="submission" date="2023-10" db="EMBL/GenBank/DDBJ databases">
        <title>Virgibacillus halophilus 5B73C genome.</title>
        <authorList>
            <person name="Miliotis G."/>
            <person name="Sengupta P."/>
            <person name="Hameed A."/>
            <person name="Chuvochina M."/>
            <person name="Mcdonagh F."/>
            <person name="Simpson A.C."/>
            <person name="Singh N.K."/>
            <person name="Rekha P.D."/>
            <person name="Raman K."/>
            <person name="Hugenholtz P."/>
            <person name="Venkateswaran K."/>
        </authorList>
    </citation>
    <scope>NUCLEOTIDE SEQUENCE [LARGE SCALE GENOMIC DNA]</scope>
    <source>
        <strain evidence="7 8">5B73C</strain>
    </source>
</reference>
<dbReference type="GO" id="GO:0004735">
    <property type="term" value="F:pyrroline-5-carboxylate reductase activity"/>
    <property type="evidence" value="ECO:0007669"/>
    <property type="project" value="UniProtKB-EC"/>
</dbReference>
<evidence type="ECO:0000259" key="5">
    <source>
        <dbReference type="Pfam" id="PF03807"/>
    </source>
</evidence>
<organism evidence="7 8">
    <name type="scientific">Tigheibacillus halophilus</name>
    <dbReference type="NCBI Taxonomy" id="361280"/>
    <lineage>
        <taxon>Bacteria</taxon>
        <taxon>Bacillati</taxon>
        <taxon>Bacillota</taxon>
        <taxon>Bacilli</taxon>
        <taxon>Bacillales</taxon>
        <taxon>Bacillaceae</taxon>
        <taxon>Tigheibacillus</taxon>
    </lineage>
</organism>
<comment type="pathway">
    <text evidence="2">Amino-acid biosynthesis; L-proline biosynthesis; L-proline from L-glutamate 5-semialdehyde: step 1/1.</text>
</comment>